<dbReference type="GO" id="GO:0005847">
    <property type="term" value="C:mRNA cleavage and polyadenylation specificity factor complex"/>
    <property type="evidence" value="ECO:0007669"/>
    <property type="project" value="TreeGrafter"/>
</dbReference>
<evidence type="ECO:0000313" key="7">
    <source>
        <dbReference type="EMBL" id="CDG69354.1"/>
    </source>
</evidence>
<feature type="region of interest" description="Disordered" evidence="5">
    <location>
        <begin position="1"/>
        <end position="85"/>
    </location>
</feature>
<name>T2MB27_HYDVU</name>
<dbReference type="PANTHER" id="PTHR13484">
    <property type="entry name" value="FIP1-LIKE 1 PROTEIN"/>
    <property type="match status" value="1"/>
</dbReference>
<gene>
    <name evidence="7" type="primary">FIP1L1</name>
</gene>
<evidence type="ECO:0000256" key="4">
    <source>
        <dbReference type="ARBA" id="ARBA00023242"/>
    </source>
</evidence>
<reference evidence="7" key="1">
    <citation type="journal article" date="2013" name="Genome Biol. Evol.">
        <title>Punctuated emergences of genetic and phenotypic innovations in eumetazoan, bilaterian, euteleostome, and hominidae ancestors.</title>
        <authorList>
            <person name="Wenger Y."/>
            <person name="Galliot B."/>
        </authorList>
    </citation>
    <scope>NUCLEOTIDE SEQUENCE</scope>
    <source>
        <tissue evidence="7">Whole animals</tissue>
    </source>
</reference>
<sequence>MADVIAVANVGSVSPDEEESYLYGETSEGRQPAPTAREDEVSSRLEFISNGHIAEEDNIVENNSDNNAEDQNDEDGEFEESDDDEDDNIQVHIGEVNTSGTNPGVYGTPVNWKKDATGNLKSAVLPTQGQKKIDVNAVGLINGQPIYEYDMDNDQDDKPWRKPGADISDYFNYGFTEDTWKQYCEKQRRMRLETNRGSYIVTTTPSITPAQVEIEVLPDGRTRVKAGPPPDRKVEGSIHVIGSDADARRKQKEDELLALALGSTRVIAPSGFPGQRPIYTALPGGTMMFNPETSQPQQIQSIGGGASGLPPGLQFLPHVSQSGMQGMSGGPQMYPPSMSLGDPFLHPGNMVPPGSYNFAAPNHYESDSEYDSDNESRRHRSSRRESSRHRRHRDRSDRDRSDRSDRDRDRDRDRSKTRSDRDHSSSRAKREHSKASSDRKKRSSRSVKQESGEGSEEPSERKSRSSRRSKHVSDEPEEKKDITKVEGPTPSVKEEPAGD</sequence>
<dbReference type="AlphaFoldDB" id="T2MB27"/>
<keyword evidence="3" id="KW-0507">mRNA processing</keyword>
<feature type="compositionally biased region" description="Basic and acidic residues" evidence="5">
    <location>
        <begin position="471"/>
        <end position="484"/>
    </location>
</feature>
<accession>T2MB27</accession>
<evidence type="ECO:0000256" key="3">
    <source>
        <dbReference type="ARBA" id="ARBA00022664"/>
    </source>
</evidence>
<dbReference type="OrthoDB" id="1917198at2759"/>
<comment type="subcellular location">
    <subcellularLocation>
        <location evidence="1">Nucleus</location>
    </subcellularLocation>
</comment>
<protein>
    <submittedName>
        <fullName evidence="7">Pre-mRNA 3'-end-processing factor FIP1</fullName>
    </submittedName>
</protein>
<dbReference type="Pfam" id="PF05182">
    <property type="entry name" value="Fip1"/>
    <property type="match status" value="1"/>
</dbReference>
<keyword evidence="4" id="KW-0539">Nucleus</keyword>
<proteinExistence type="evidence at transcript level"/>
<dbReference type="OMA" id="QHSRAGF"/>
<feature type="region of interest" description="Disordered" evidence="5">
    <location>
        <begin position="356"/>
        <end position="499"/>
    </location>
</feature>
<feature type="domain" description="Pre-mRNA polyadenylation factor Fip1" evidence="6">
    <location>
        <begin position="149"/>
        <end position="191"/>
    </location>
</feature>
<evidence type="ECO:0000256" key="5">
    <source>
        <dbReference type="SAM" id="MobiDB-lite"/>
    </source>
</evidence>
<feature type="compositionally biased region" description="Basic and acidic residues" evidence="5">
    <location>
        <begin position="394"/>
        <end position="425"/>
    </location>
</feature>
<dbReference type="KEGG" id="hmg:100214115"/>
<dbReference type="InterPro" id="IPR051187">
    <property type="entry name" value="Pre-mRNA_3'-end_processing_reg"/>
</dbReference>
<dbReference type="InterPro" id="IPR007854">
    <property type="entry name" value="Fip1_dom"/>
</dbReference>
<organism evidence="7">
    <name type="scientific">Hydra vulgaris</name>
    <name type="common">Hydra</name>
    <name type="synonym">Hydra attenuata</name>
    <dbReference type="NCBI Taxonomy" id="6087"/>
    <lineage>
        <taxon>Eukaryota</taxon>
        <taxon>Metazoa</taxon>
        <taxon>Cnidaria</taxon>
        <taxon>Hydrozoa</taxon>
        <taxon>Hydroidolina</taxon>
        <taxon>Anthoathecata</taxon>
        <taxon>Aplanulata</taxon>
        <taxon>Hydridae</taxon>
        <taxon>Hydra</taxon>
    </lineage>
</organism>
<dbReference type="EMBL" id="HAAD01003122">
    <property type="protein sequence ID" value="CDG69354.1"/>
    <property type="molecule type" value="mRNA"/>
</dbReference>
<dbReference type="GO" id="GO:0006397">
    <property type="term" value="P:mRNA processing"/>
    <property type="evidence" value="ECO:0007669"/>
    <property type="project" value="UniProtKB-KW"/>
</dbReference>
<evidence type="ECO:0000256" key="2">
    <source>
        <dbReference type="ARBA" id="ARBA00007459"/>
    </source>
</evidence>
<comment type="similarity">
    <text evidence="2">Belongs to the FIP1 family.</text>
</comment>
<feature type="compositionally biased region" description="Acidic residues" evidence="5">
    <location>
        <begin position="67"/>
        <end position="85"/>
    </location>
</feature>
<dbReference type="PANTHER" id="PTHR13484:SF0">
    <property type="entry name" value="PRE-MRNA 3'-END-PROCESSING FACTOR FIP1"/>
    <property type="match status" value="1"/>
</dbReference>
<evidence type="ECO:0000259" key="6">
    <source>
        <dbReference type="Pfam" id="PF05182"/>
    </source>
</evidence>
<evidence type="ECO:0000256" key="1">
    <source>
        <dbReference type="ARBA" id="ARBA00004123"/>
    </source>
</evidence>
<feature type="compositionally biased region" description="Basic residues" evidence="5">
    <location>
        <begin position="377"/>
        <end position="393"/>
    </location>
</feature>